<dbReference type="Proteomes" id="UP000198975">
    <property type="component" value="Unassembled WGS sequence"/>
</dbReference>
<dbReference type="OrthoDB" id="9767864at2"/>
<sequence length="267" mass="27921">MSIETIVPGVYIEEDATPAISVSQGATAVPLFIGAFAALEDKYKGKIVRISGWLDFVQMFTASSAGYSASVTITSTESTESEEPDDGSSGTPDDGSSGTNTPTTPTAAAVEYTYTAGTPSVTETTATVALQLYFQNGGNPCYVFALEDTSDTTALASIPTLMGEYDDITILAVLDSDSSYRDEIYRILAGALDQNKGYFLIADGESAAAPDAVKGFDHAAVYYPALSVKAGKISDNDVKITGYTDAVSSNVTTLADLKRVNPELAAK</sequence>
<keyword evidence="3" id="KW-1185">Reference proteome</keyword>
<name>A0A1C4E9G1_9ENTR</name>
<evidence type="ECO:0000256" key="1">
    <source>
        <dbReference type="SAM" id="MobiDB-lite"/>
    </source>
</evidence>
<dbReference type="RefSeq" id="WP_088236942.1">
    <property type="nucleotide sequence ID" value="NZ_FMAY01000020.1"/>
</dbReference>
<accession>A0A1C4E9G1</accession>
<reference evidence="3" key="1">
    <citation type="submission" date="2016-08" db="EMBL/GenBank/DDBJ databases">
        <authorList>
            <person name="Varghese N."/>
            <person name="Submissions Spin"/>
        </authorList>
    </citation>
    <scope>NUCLEOTIDE SEQUENCE [LARGE SCALE GENOMIC DNA]</scope>
    <source>
        <strain evidence="3">REICA_082</strain>
    </source>
</reference>
<feature type="compositionally biased region" description="Low complexity" evidence="1">
    <location>
        <begin position="87"/>
        <end position="105"/>
    </location>
</feature>
<proteinExistence type="predicted"/>
<evidence type="ECO:0008006" key="4">
    <source>
        <dbReference type="Google" id="ProtNLM"/>
    </source>
</evidence>
<evidence type="ECO:0000313" key="3">
    <source>
        <dbReference type="Proteomes" id="UP000198975"/>
    </source>
</evidence>
<gene>
    <name evidence="2" type="ORF">GA0061071_1202</name>
</gene>
<dbReference type="AlphaFoldDB" id="A0A1C4E9G1"/>
<feature type="region of interest" description="Disordered" evidence="1">
    <location>
        <begin position="73"/>
        <end position="105"/>
    </location>
</feature>
<evidence type="ECO:0000313" key="2">
    <source>
        <dbReference type="EMBL" id="SCC40283.1"/>
    </source>
</evidence>
<organism evidence="2 3">
    <name type="scientific">Kosakonia oryzendophytica</name>
    <dbReference type="NCBI Taxonomy" id="1005665"/>
    <lineage>
        <taxon>Bacteria</taxon>
        <taxon>Pseudomonadati</taxon>
        <taxon>Pseudomonadota</taxon>
        <taxon>Gammaproteobacteria</taxon>
        <taxon>Enterobacterales</taxon>
        <taxon>Enterobacteriaceae</taxon>
        <taxon>Kosakonia</taxon>
    </lineage>
</organism>
<dbReference type="EMBL" id="FMAY01000020">
    <property type="protein sequence ID" value="SCC40283.1"/>
    <property type="molecule type" value="Genomic_DNA"/>
</dbReference>
<protein>
    <recommendedName>
        <fullName evidence="4">Phage tail sheath protein</fullName>
    </recommendedName>
</protein>